<dbReference type="AlphaFoldDB" id="A0A0H3ZTY4"/>
<protein>
    <submittedName>
        <fullName evidence="1">Uncharacterized protein</fullName>
    </submittedName>
</protein>
<reference evidence="1" key="1">
    <citation type="journal article" date="2015" name="MBio">
        <title>Eco-Evolutionary Dynamics of Episomes among Ecologically Cohesive Bacterial Populations.</title>
        <authorList>
            <person name="Xue H."/>
            <person name="Cordero O.X."/>
            <person name="Camas F.M."/>
            <person name="Trimble W."/>
            <person name="Meyer F."/>
            <person name="Guglielmini J."/>
            <person name="Rocha E.P."/>
            <person name="Polz M.F."/>
        </authorList>
    </citation>
    <scope>NUCLEOTIDE SEQUENCE</scope>
    <source>
        <strain evidence="1">FF_375</strain>
    </source>
</reference>
<proteinExistence type="predicted"/>
<sequence>MQGIDPKTGLTITGAQQAAQRLRRAITTQIGSREKRRKVGGEVRKLNGVTSEFNRMRLINRIHRILANPANDLSDIKNPVLTVSVVNAGFRIQIDFDYDNTKESVTL</sequence>
<name>A0A0H3ZTY4_9VIBR</name>
<evidence type="ECO:0000313" key="1">
    <source>
        <dbReference type="EMBL" id="AKN39735.1"/>
    </source>
</evidence>
<dbReference type="EMBL" id="KP795661">
    <property type="protein sequence ID" value="AKN39735.1"/>
    <property type="molecule type" value="Genomic_DNA"/>
</dbReference>
<organism evidence="1">
    <name type="scientific">Vibrio tasmaniensis</name>
    <dbReference type="NCBI Taxonomy" id="212663"/>
    <lineage>
        <taxon>Bacteria</taxon>
        <taxon>Pseudomonadati</taxon>
        <taxon>Pseudomonadota</taxon>
        <taxon>Gammaproteobacteria</taxon>
        <taxon>Vibrionales</taxon>
        <taxon>Vibrionaceae</taxon>
        <taxon>Vibrio</taxon>
    </lineage>
</organism>
<accession>A0A0H3ZTY4</accession>